<dbReference type="GO" id="GO:0016651">
    <property type="term" value="F:oxidoreductase activity, acting on NAD(P)H"/>
    <property type="evidence" value="ECO:0007669"/>
    <property type="project" value="InterPro"/>
</dbReference>
<dbReference type="InterPro" id="IPR047122">
    <property type="entry name" value="Trans-enoyl_RdTase-like"/>
</dbReference>
<sequence length="376" mass="40876">MTSIPQTMKALTVQEGKQVKLQEVPVPTLGPNEVLGKQVKLQEVPVPTLGPNEVLVRVHSVAQNPTDWMHTDFVSPVGTIIGCDFSGTVVKLGSNSISRVKVGDTVAAFVHGGKHKDNGAFSQYAKADSDLVWKFSPSVLSFEEAATMGCTLWTSIQAFYNHMALDEPFSAPPKNEWILIYGGSTSLGLFSIQLAKLSGYKVVTTASPKNFNLLKSLGADVTIDYKDTDAVQQIQKVTENSLKFAFDTISKANTQTDCVKSLALAPEGTTPGKVVIVAVPNEDARALRNDVIIQFTVIYTALGRSFDWPGFEFPASPEDRAHMASWMPKLEELVVKGQIKPNPVKVWPGGLAAVNEGFQYMRDGKVSAEKIVYNVE</sequence>
<dbReference type="SUPFAM" id="SSF50129">
    <property type="entry name" value="GroES-like"/>
    <property type="match status" value="2"/>
</dbReference>
<organism evidence="2 3">
    <name type="scientific">Rhizoctonia solani</name>
    <dbReference type="NCBI Taxonomy" id="456999"/>
    <lineage>
        <taxon>Eukaryota</taxon>
        <taxon>Fungi</taxon>
        <taxon>Dikarya</taxon>
        <taxon>Basidiomycota</taxon>
        <taxon>Agaricomycotina</taxon>
        <taxon>Agaricomycetes</taxon>
        <taxon>Cantharellales</taxon>
        <taxon>Ceratobasidiaceae</taxon>
        <taxon>Rhizoctonia</taxon>
    </lineage>
</organism>
<protein>
    <recommendedName>
        <fullName evidence="1">Enoyl reductase (ER) domain-containing protein</fullName>
    </recommendedName>
</protein>
<dbReference type="EMBL" id="CAJMWY010001723">
    <property type="protein sequence ID" value="CAE6474006.1"/>
    <property type="molecule type" value="Genomic_DNA"/>
</dbReference>
<dbReference type="InterPro" id="IPR011032">
    <property type="entry name" value="GroES-like_sf"/>
</dbReference>
<dbReference type="CDD" id="cd08249">
    <property type="entry name" value="enoyl_reductase_like"/>
    <property type="match status" value="1"/>
</dbReference>
<dbReference type="SUPFAM" id="SSF51735">
    <property type="entry name" value="NAD(P)-binding Rossmann-fold domains"/>
    <property type="match status" value="1"/>
</dbReference>
<name>A0A8H3GY21_9AGAM</name>
<dbReference type="Pfam" id="PF00107">
    <property type="entry name" value="ADH_zinc_N"/>
    <property type="match status" value="1"/>
</dbReference>
<feature type="domain" description="Enoyl reductase (ER)" evidence="1">
    <location>
        <begin position="36"/>
        <end position="373"/>
    </location>
</feature>
<dbReference type="InterPro" id="IPR013149">
    <property type="entry name" value="ADH-like_C"/>
</dbReference>
<proteinExistence type="predicted"/>
<dbReference type="PANTHER" id="PTHR45348">
    <property type="entry name" value="HYPOTHETICAL OXIDOREDUCTASE (EUROFUNG)"/>
    <property type="match status" value="1"/>
</dbReference>
<dbReference type="InterPro" id="IPR013154">
    <property type="entry name" value="ADH-like_N"/>
</dbReference>
<comment type="caution">
    <text evidence="2">The sequence shown here is derived from an EMBL/GenBank/DDBJ whole genome shotgun (WGS) entry which is preliminary data.</text>
</comment>
<dbReference type="InterPro" id="IPR036291">
    <property type="entry name" value="NAD(P)-bd_dom_sf"/>
</dbReference>
<dbReference type="SMART" id="SM00829">
    <property type="entry name" value="PKS_ER"/>
    <property type="match status" value="1"/>
</dbReference>
<dbReference type="Gene3D" id="3.90.180.10">
    <property type="entry name" value="Medium-chain alcohol dehydrogenases, catalytic domain"/>
    <property type="match status" value="2"/>
</dbReference>
<dbReference type="Gene3D" id="3.40.50.720">
    <property type="entry name" value="NAD(P)-binding Rossmann-like Domain"/>
    <property type="match status" value="1"/>
</dbReference>
<dbReference type="Pfam" id="PF08240">
    <property type="entry name" value="ADH_N"/>
    <property type="match status" value="1"/>
</dbReference>
<evidence type="ECO:0000259" key="1">
    <source>
        <dbReference type="SMART" id="SM00829"/>
    </source>
</evidence>
<accession>A0A8H3GY21</accession>
<dbReference type="InterPro" id="IPR020843">
    <property type="entry name" value="ER"/>
</dbReference>
<reference evidence="2" key="1">
    <citation type="submission" date="2021-01" db="EMBL/GenBank/DDBJ databases">
        <authorList>
            <person name="Kaushik A."/>
        </authorList>
    </citation>
    <scope>NUCLEOTIDE SEQUENCE</scope>
    <source>
        <strain evidence="2">AG4-RS23</strain>
    </source>
</reference>
<dbReference type="PANTHER" id="PTHR45348:SF2">
    <property type="entry name" value="ZINC-TYPE ALCOHOL DEHYDROGENASE-LIKE PROTEIN C2E1P3.01"/>
    <property type="match status" value="1"/>
</dbReference>
<gene>
    <name evidence="2" type="ORF">RDB_LOCUS87276</name>
</gene>
<evidence type="ECO:0000313" key="3">
    <source>
        <dbReference type="Proteomes" id="UP000663861"/>
    </source>
</evidence>
<evidence type="ECO:0000313" key="2">
    <source>
        <dbReference type="EMBL" id="CAE6474006.1"/>
    </source>
</evidence>
<dbReference type="Proteomes" id="UP000663861">
    <property type="component" value="Unassembled WGS sequence"/>
</dbReference>
<dbReference type="AlphaFoldDB" id="A0A8H3GY21"/>